<proteinExistence type="predicted"/>
<dbReference type="Proteomes" id="UP000277204">
    <property type="component" value="Unassembled WGS sequence"/>
</dbReference>
<dbReference type="InterPro" id="IPR045609">
    <property type="entry name" value="DUF6451"/>
</dbReference>
<dbReference type="AlphaFoldDB" id="A0A183LE05"/>
<dbReference type="Pfam" id="PF20049">
    <property type="entry name" value="DUF6451"/>
    <property type="match status" value="1"/>
</dbReference>
<dbReference type="PANTHER" id="PTHR47027">
    <property type="entry name" value="REVERSE TRANSCRIPTASE DOMAIN-CONTAINING PROTEIN"/>
    <property type="match status" value="1"/>
</dbReference>
<sequence length="161" mass="18409">MKKMSTSGRKHGIQWTNRNQPNDLDFTDVLSHTQQQMLEKTTSVAAALVAVCLNIHKEKSKILRYNTECTKPITIHEEYLEDVKTFIYSDSIISEHGGSDAAVKARIGETRAIYLQLKNIWISKHLSTNIKVRIFSSNVKTVLLYRVETWRTTKPSSRISS</sequence>
<dbReference type="EMBL" id="UZAI01000498">
    <property type="protein sequence ID" value="VDO53664.1"/>
    <property type="molecule type" value="Genomic_DNA"/>
</dbReference>
<evidence type="ECO:0000313" key="2">
    <source>
        <dbReference type="Proteomes" id="UP000277204"/>
    </source>
</evidence>
<evidence type="ECO:0000313" key="1">
    <source>
        <dbReference type="EMBL" id="VDO53664.1"/>
    </source>
</evidence>
<keyword evidence="2" id="KW-1185">Reference proteome</keyword>
<accession>A0A183LE05</accession>
<dbReference type="PANTHER" id="PTHR47027:SF25">
    <property type="entry name" value="REVERSE TRANSCRIPTASE DOMAIN-CONTAINING PROTEIN"/>
    <property type="match status" value="1"/>
</dbReference>
<organism evidence="1 2">
    <name type="scientific">Schistosoma margrebowiei</name>
    <dbReference type="NCBI Taxonomy" id="48269"/>
    <lineage>
        <taxon>Eukaryota</taxon>
        <taxon>Metazoa</taxon>
        <taxon>Spiralia</taxon>
        <taxon>Lophotrochozoa</taxon>
        <taxon>Platyhelminthes</taxon>
        <taxon>Trematoda</taxon>
        <taxon>Digenea</taxon>
        <taxon>Strigeidida</taxon>
        <taxon>Schistosomatoidea</taxon>
        <taxon>Schistosomatidae</taxon>
        <taxon>Schistosoma</taxon>
    </lineage>
</organism>
<protein>
    <submittedName>
        <fullName evidence="1">Uncharacterized protein</fullName>
    </submittedName>
</protein>
<reference evidence="1 2" key="1">
    <citation type="submission" date="2018-11" db="EMBL/GenBank/DDBJ databases">
        <authorList>
            <consortium name="Pathogen Informatics"/>
        </authorList>
    </citation>
    <scope>NUCLEOTIDE SEQUENCE [LARGE SCALE GENOMIC DNA]</scope>
    <source>
        <strain evidence="1 2">Zambia</strain>
    </source>
</reference>
<name>A0A183LE05_9TREM</name>
<gene>
    <name evidence="1" type="ORF">SMRZ_LOCUS2030</name>
</gene>